<dbReference type="PANTHER" id="PTHR19288">
    <property type="entry name" value="4-NITROPHENYLPHOSPHATASE-RELATED"/>
    <property type="match status" value="1"/>
</dbReference>
<name>F1KSP9_ASCSU</name>
<evidence type="ECO:0000256" key="1">
    <source>
        <dbReference type="ARBA" id="ARBA00022801"/>
    </source>
</evidence>
<proteinExistence type="evidence at transcript level"/>
<dbReference type="GO" id="GO:0005737">
    <property type="term" value="C:cytoplasm"/>
    <property type="evidence" value="ECO:0007669"/>
    <property type="project" value="TreeGrafter"/>
</dbReference>
<dbReference type="SUPFAM" id="SSF56784">
    <property type="entry name" value="HAD-like"/>
    <property type="match status" value="1"/>
</dbReference>
<keyword evidence="1" id="KW-0378">Hydrolase</keyword>
<accession>F1KSP9</accession>
<dbReference type="GO" id="GO:0016791">
    <property type="term" value="F:phosphatase activity"/>
    <property type="evidence" value="ECO:0007669"/>
    <property type="project" value="InterPro"/>
</dbReference>
<dbReference type="NCBIfam" id="TIGR01460">
    <property type="entry name" value="HAD-SF-IIA"/>
    <property type="match status" value="1"/>
</dbReference>
<dbReference type="InterPro" id="IPR036412">
    <property type="entry name" value="HAD-like_sf"/>
</dbReference>
<dbReference type="InterPro" id="IPR006349">
    <property type="entry name" value="PGP_euk"/>
</dbReference>
<dbReference type="AlphaFoldDB" id="F1KSP9"/>
<evidence type="ECO:0000256" key="2">
    <source>
        <dbReference type="SAM" id="Phobius"/>
    </source>
</evidence>
<reference evidence="3" key="1">
    <citation type="journal article" date="2011" name="Genome Res.">
        <title>Deep small RNA sequencing from the nematode Ascaris reveals conservation, functional diversification, and novel developmental profiles.</title>
        <authorList>
            <person name="Wang J."/>
            <person name="Czech B."/>
            <person name="Crunk A."/>
            <person name="Wallace A."/>
            <person name="Mitreva M."/>
            <person name="Hannon G.J."/>
            <person name="Davis R.E."/>
        </authorList>
    </citation>
    <scope>NUCLEOTIDE SEQUENCE</scope>
</reference>
<dbReference type="NCBIfam" id="TIGR01452">
    <property type="entry name" value="PGP_euk"/>
    <property type="match status" value="1"/>
</dbReference>
<evidence type="ECO:0000313" key="3">
    <source>
        <dbReference type="EMBL" id="ADY40903.1"/>
    </source>
</evidence>
<dbReference type="Pfam" id="PF13344">
    <property type="entry name" value="Hydrolase_6"/>
    <property type="match status" value="1"/>
</dbReference>
<keyword evidence="2" id="KW-1133">Transmembrane helix</keyword>
<dbReference type="EMBL" id="JI165238">
    <property type="protein sequence ID" value="ADY40903.1"/>
    <property type="molecule type" value="mRNA"/>
</dbReference>
<protein>
    <submittedName>
        <fullName evidence="3">NipSnap protein</fullName>
    </submittedName>
</protein>
<dbReference type="InterPro" id="IPR023214">
    <property type="entry name" value="HAD_sf"/>
</dbReference>
<organism evidence="3">
    <name type="scientific">Ascaris suum</name>
    <name type="common">Pig roundworm</name>
    <name type="synonym">Ascaris lumbricoides</name>
    <dbReference type="NCBI Taxonomy" id="6253"/>
    <lineage>
        <taxon>Eukaryota</taxon>
        <taxon>Metazoa</taxon>
        <taxon>Ecdysozoa</taxon>
        <taxon>Nematoda</taxon>
        <taxon>Chromadorea</taxon>
        <taxon>Rhabditida</taxon>
        <taxon>Spirurina</taxon>
        <taxon>Ascaridomorpha</taxon>
        <taxon>Ascaridoidea</taxon>
        <taxon>Ascarididae</taxon>
        <taxon>Ascaris</taxon>
    </lineage>
</organism>
<dbReference type="InterPro" id="IPR006357">
    <property type="entry name" value="HAD-SF_hydro_IIA"/>
</dbReference>
<feature type="transmembrane region" description="Helical" evidence="2">
    <location>
        <begin position="30"/>
        <end position="48"/>
    </location>
</feature>
<dbReference type="Pfam" id="PF13242">
    <property type="entry name" value="Hydrolase_like"/>
    <property type="match status" value="1"/>
</dbReference>
<dbReference type="Gene3D" id="3.40.50.1000">
    <property type="entry name" value="HAD superfamily/HAD-like"/>
    <property type="match status" value="2"/>
</dbReference>
<dbReference type="PANTHER" id="PTHR19288:SF93">
    <property type="entry name" value="FI11325P-RELATED"/>
    <property type="match status" value="1"/>
</dbReference>
<keyword evidence="2" id="KW-0812">Transmembrane</keyword>
<sequence>MLVVGMIDVCIVYSLLCTPKLSERYNLTDVFFVRNFFSFILLFVFLSFHQQVASCSSEFRLNTHSTECSGKKVFIITNNSTKTIADYAAKCKKLGFDMIQPEQIISPAKVVAHLLSMHKSDLPVYLVGSAGLQRELMQEGIESFGVGPDPVQNYTNSDFIHEIDVSRPVRAVVVSYDVHINYVKIMKAINYIEQPGVKFIATNEDATFPGPNPKVRIPGAGTNVMAVQYPAGKEPVVIGKPARPIFDYICEKFGVVPERTIMIGDRCDTDIKFGRDHGMFTMLVGTGINSMDDVKQFERQNRPDLIPHYFTHSLKHLLDTM</sequence>
<keyword evidence="2" id="KW-0472">Membrane</keyword>